<organism evidence="2 3">
    <name type="scientific">Bos mutus</name>
    <name type="common">wild yak</name>
    <dbReference type="NCBI Taxonomy" id="72004"/>
    <lineage>
        <taxon>Eukaryota</taxon>
        <taxon>Metazoa</taxon>
        <taxon>Chordata</taxon>
        <taxon>Craniata</taxon>
        <taxon>Vertebrata</taxon>
        <taxon>Euteleostomi</taxon>
        <taxon>Mammalia</taxon>
        <taxon>Eutheria</taxon>
        <taxon>Laurasiatheria</taxon>
        <taxon>Artiodactyla</taxon>
        <taxon>Ruminantia</taxon>
        <taxon>Pecora</taxon>
        <taxon>Bovidae</taxon>
        <taxon>Bovinae</taxon>
        <taxon>Bos</taxon>
    </lineage>
</organism>
<proteinExistence type="predicted"/>
<evidence type="ECO:0000313" key="2">
    <source>
        <dbReference type="EMBL" id="MXQ85439.1"/>
    </source>
</evidence>
<protein>
    <submittedName>
        <fullName evidence="2">Uncharacterized protein</fullName>
    </submittedName>
</protein>
<comment type="caution">
    <text evidence="2">The sequence shown here is derived from an EMBL/GenBank/DDBJ whole genome shotgun (WGS) entry which is preliminary data.</text>
</comment>
<accession>A0A6B0R5E1</accession>
<sequence>MSALSRSEMRSSWGDTQILDAFGVGAGRGRPPGCPHHPSHHSHQVQVKEEPAEAEEDRRPGPPMGPPNPSTAGPPEDRDLEEELPGEELS</sequence>
<dbReference type="EMBL" id="VBQZ03000026">
    <property type="protein sequence ID" value="MXQ85439.1"/>
    <property type="molecule type" value="Genomic_DNA"/>
</dbReference>
<reference evidence="2" key="1">
    <citation type="submission" date="2019-10" db="EMBL/GenBank/DDBJ databases">
        <title>The sequence and de novo assembly of the wild yak genome.</title>
        <authorList>
            <person name="Liu Y."/>
        </authorList>
    </citation>
    <scope>NUCLEOTIDE SEQUENCE [LARGE SCALE GENOMIC DNA]</scope>
    <source>
        <strain evidence="2">WY2019</strain>
    </source>
</reference>
<feature type="region of interest" description="Disordered" evidence="1">
    <location>
        <begin position="20"/>
        <end position="90"/>
    </location>
</feature>
<dbReference type="AlphaFoldDB" id="A0A6B0R5E1"/>
<evidence type="ECO:0000313" key="3">
    <source>
        <dbReference type="Proteomes" id="UP000322234"/>
    </source>
</evidence>
<dbReference type="Proteomes" id="UP000322234">
    <property type="component" value="Unassembled WGS sequence"/>
</dbReference>
<feature type="compositionally biased region" description="Basic and acidic residues" evidence="1">
    <location>
        <begin position="46"/>
        <end position="60"/>
    </location>
</feature>
<gene>
    <name evidence="2" type="ORF">E5288_WYG011416</name>
</gene>
<keyword evidence="3" id="KW-1185">Reference proteome</keyword>
<evidence type="ECO:0000256" key="1">
    <source>
        <dbReference type="SAM" id="MobiDB-lite"/>
    </source>
</evidence>
<name>A0A6B0R5E1_9CETA</name>
<feature type="compositionally biased region" description="Acidic residues" evidence="1">
    <location>
        <begin position="78"/>
        <end position="90"/>
    </location>
</feature>